<comment type="caution">
    <text evidence="3">The sequence shown here is derived from an EMBL/GenBank/DDBJ whole genome shotgun (WGS) entry which is preliminary data.</text>
</comment>
<evidence type="ECO:0000256" key="1">
    <source>
        <dbReference type="SAM" id="MobiDB-lite"/>
    </source>
</evidence>
<feature type="domain" description="GerMN" evidence="2">
    <location>
        <begin position="79"/>
        <end position="169"/>
    </location>
</feature>
<feature type="region of interest" description="Disordered" evidence="1">
    <location>
        <begin position="33"/>
        <end position="52"/>
    </location>
</feature>
<dbReference type="Pfam" id="PF10646">
    <property type="entry name" value="Germane"/>
    <property type="match status" value="1"/>
</dbReference>
<dbReference type="SMART" id="SM00909">
    <property type="entry name" value="Germane"/>
    <property type="match status" value="1"/>
</dbReference>
<reference evidence="3 4" key="1">
    <citation type="submission" date="2024-09" db="EMBL/GenBank/DDBJ databases">
        <authorList>
            <person name="Sun Q."/>
            <person name="Mori K."/>
        </authorList>
    </citation>
    <scope>NUCLEOTIDE SEQUENCE [LARGE SCALE GENOMIC DNA]</scope>
    <source>
        <strain evidence="3 4">CGMCC 1.15906</strain>
    </source>
</reference>
<dbReference type="RefSeq" id="WP_380044003.1">
    <property type="nucleotide sequence ID" value="NZ_JBHLTC010000005.1"/>
</dbReference>
<dbReference type="Proteomes" id="UP001589890">
    <property type="component" value="Unassembled WGS sequence"/>
</dbReference>
<evidence type="ECO:0000313" key="3">
    <source>
        <dbReference type="EMBL" id="MFC0623301.1"/>
    </source>
</evidence>
<keyword evidence="4" id="KW-1185">Reference proteome</keyword>
<gene>
    <name evidence="3" type="ORF">ACFFGN_04460</name>
</gene>
<accession>A0ABV6QH10</accession>
<dbReference type="EMBL" id="JBHLTC010000005">
    <property type="protein sequence ID" value="MFC0623301.1"/>
    <property type="molecule type" value="Genomic_DNA"/>
</dbReference>
<organism evidence="3 4">
    <name type="scientific">Kribbella deserti</name>
    <dbReference type="NCBI Taxonomy" id="1926257"/>
    <lineage>
        <taxon>Bacteria</taxon>
        <taxon>Bacillati</taxon>
        <taxon>Actinomycetota</taxon>
        <taxon>Actinomycetes</taxon>
        <taxon>Propionibacteriales</taxon>
        <taxon>Kribbellaceae</taxon>
        <taxon>Kribbella</taxon>
    </lineage>
</organism>
<sequence length="190" mass="19617">MIRPPIRSATTLAVVLALVCACGVRPQEHPDPVESLSAVVPSSSTPTAQASTTGTPATAVVYLIRSGRLAAVSRPGADPQSLLRDLLAGPTSTEFAAGLRSAIPATGGAITVTIDGRLARVQLPDEFTRLGGAQQALAVAQLVFTLTEERLGLSAVRLMRGQRELSAPTATGELVARPVTRADYASVAPR</sequence>
<feature type="compositionally biased region" description="Low complexity" evidence="1">
    <location>
        <begin position="41"/>
        <end position="52"/>
    </location>
</feature>
<evidence type="ECO:0000259" key="2">
    <source>
        <dbReference type="SMART" id="SM00909"/>
    </source>
</evidence>
<dbReference type="PROSITE" id="PS51257">
    <property type="entry name" value="PROKAR_LIPOPROTEIN"/>
    <property type="match status" value="1"/>
</dbReference>
<name>A0ABV6QH10_9ACTN</name>
<evidence type="ECO:0000313" key="4">
    <source>
        <dbReference type="Proteomes" id="UP001589890"/>
    </source>
</evidence>
<proteinExistence type="predicted"/>
<protein>
    <submittedName>
        <fullName evidence="3">GerMN domain-containing protein</fullName>
    </submittedName>
</protein>
<dbReference type="InterPro" id="IPR019606">
    <property type="entry name" value="GerMN"/>
</dbReference>